<feature type="region of interest" description="Disordered" evidence="3">
    <location>
        <begin position="344"/>
        <end position="366"/>
    </location>
</feature>
<evidence type="ECO:0000256" key="2">
    <source>
        <dbReference type="ARBA" id="ARBA00034247"/>
    </source>
</evidence>
<dbReference type="SUPFAM" id="SSF55073">
    <property type="entry name" value="Nucleotide cyclase"/>
    <property type="match status" value="1"/>
</dbReference>
<reference evidence="6 7" key="1">
    <citation type="submission" date="2017-10" db="EMBL/GenBank/DDBJ databases">
        <authorList>
            <person name="Banno H."/>
            <person name="Chua N.-H."/>
        </authorList>
    </citation>
    <scope>NUCLEOTIDE SEQUENCE [LARGE SCALE GENOMIC DNA]</scope>
    <source>
        <strain evidence="6">Vibrio tapetis CECT4600</strain>
    </source>
</reference>
<feature type="transmembrane region" description="Helical" evidence="4">
    <location>
        <begin position="33"/>
        <end position="55"/>
    </location>
</feature>
<evidence type="ECO:0000256" key="1">
    <source>
        <dbReference type="ARBA" id="ARBA00012528"/>
    </source>
</evidence>
<dbReference type="RefSeq" id="WP_102525354.1">
    <property type="nucleotide sequence ID" value="NZ_LT960612.1"/>
</dbReference>
<dbReference type="SMART" id="SM00267">
    <property type="entry name" value="GGDEF"/>
    <property type="match status" value="1"/>
</dbReference>
<dbReference type="Proteomes" id="UP000235828">
    <property type="component" value="Chromosome B"/>
</dbReference>
<dbReference type="InterPro" id="IPR029787">
    <property type="entry name" value="Nucleotide_cyclase"/>
</dbReference>
<feature type="compositionally biased region" description="Basic and acidic residues" evidence="3">
    <location>
        <begin position="344"/>
        <end position="356"/>
    </location>
</feature>
<evidence type="ECO:0000256" key="3">
    <source>
        <dbReference type="SAM" id="MobiDB-lite"/>
    </source>
</evidence>
<feature type="transmembrane region" description="Helical" evidence="4">
    <location>
        <begin position="93"/>
        <end position="112"/>
    </location>
</feature>
<dbReference type="GO" id="GO:0043709">
    <property type="term" value="P:cell adhesion involved in single-species biofilm formation"/>
    <property type="evidence" value="ECO:0007669"/>
    <property type="project" value="TreeGrafter"/>
</dbReference>
<dbReference type="AlphaFoldDB" id="A0A2N8ZN64"/>
<dbReference type="Pfam" id="PF00990">
    <property type="entry name" value="GGDEF"/>
    <property type="match status" value="2"/>
</dbReference>
<evidence type="ECO:0000256" key="4">
    <source>
        <dbReference type="SAM" id="Phobius"/>
    </source>
</evidence>
<keyword evidence="4" id="KW-1133">Transmembrane helix</keyword>
<sequence>MLSTLINTNFLKFLMPILLTCLSLFAIDALTTLVVANLGMVSHLPYILFSITLILGHSFSQGRMGMIAIAMMVAYFFIQERLQVPLSVGTTKLEFSLLAFLLPVACMVVYAFPNRRFFSISGLGYSILMLLFLGWAYLTVDHFAENGMDTLWDGILFSIPELSRLPFLAILYSIICVGIAAIMVLKRNDALDNAIYSCLLFSAITFGGFQISYISAILFSLAGVMLIYNVISTSHKLAFIDQLTEIPSRRALENEMAHLGRKYTIAMLDVDHFKKFNDTHGHDTGDHVLRLVAKKLRKTTGGAKVYRYGGEEFTVLFKGKSASQTIDHLEELRESIAQYDMIIRDKEQRPKDDKQGTQKRGKKSTEKTVNITVSIGVADSYELKTPTKVIKSADDALYKAKKKGRNCVVTS</sequence>
<dbReference type="GO" id="GO:1902201">
    <property type="term" value="P:negative regulation of bacterial-type flagellum-dependent cell motility"/>
    <property type="evidence" value="ECO:0007669"/>
    <property type="project" value="TreeGrafter"/>
</dbReference>
<comment type="catalytic activity">
    <reaction evidence="2">
        <text>2 GTP = 3',3'-c-di-GMP + 2 diphosphate</text>
        <dbReference type="Rhea" id="RHEA:24898"/>
        <dbReference type="ChEBI" id="CHEBI:33019"/>
        <dbReference type="ChEBI" id="CHEBI:37565"/>
        <dbReference type="ChEBI" id="CHEBI:58805"/>
        <dbReference type="EC" id="2.7.7.65"/>
    </reaction>
</comment>
<dbReference type="OrthoDB" id="9812260at2"/>
<dbReference type="NCBIfam" id="TIGR00254">
    <property type="entry name" value="GGDEF"/>
    <property type="match status" value="1"/>
</dbReference>
<dbReference type="PROSITE" id="PS50887">
    <property type="entry name" value="GGDEF"/>
    <property type="match status" value="1"/>
</dbReference>
<evidence type="ECO:0000313" key="7">
    <source>
        <dbReference type="Proteomes" id="UP000235828"/>
    </source>
</evidence>
<accession>A0A2N8ZN64</accession>
<feature type="transmembrane region" description="Helical" evidence="4">
    <location>
        <begin position="197"/>
        <end position="228"/>
    </location>
</feature>
<feature type="transmembrane region" description="Helical" evidence="4">
    <location>
        <begin position="9"/>
        <end position="27"/>
    </location>
</feature>
<keyword evidence="4" id="KW-0812">Transmembrane</keyword>
<dbReference type="InterPro" id="IPR000160">
    <property type="entry name" value="GGDEF_dom"/>
</dbReference>
<evidence type="ECO:0000313" key="6">
    <source>
        <dbReference type="EMBL" id="SON53332.1"/>
    </source>
</evidence>
<dbReference type="PANTHER" id="PTHR45138:SF9">
    <property type="entry name" value="DIGUANYLATE CYCLASE DGCM-RELATED"/>
    <property type="match status" value="1"/>
</dbReference>
<dbReference type="PANTHER" id="PTHR45138">
    <property type="entry name" value="REGULATORY COMPONENTS OF SENSORY TRANSDUCTION SYSTEM"/>
    <property type="match status" value="1"/>
</dbReference>
<dbReference type="EC" id="2.7.7.65" evidence="1"/>
<evidence type="ECO:0000259" key="5">
    <source>
        <dbReference type="PROSITE" id="PS50887"/>
    </source>
</evidence>
<dbReference type="InterPro" id="IPR050469">
    <property type="entry name" value="Diguanylate_Cyclase"/>
</dbReference>
<feature type="transmembrane region" description="Helical" evidence="4">
    <location>
        <begin position="117"/>
        <end position="138"/>
    </location>
</feature>
<protein>
    <recommendedName>
        <fullName evidence="1">diguanylate cyclase</fullName>
        <ecNumber evidence="1">2.7.7.65</ecNumber>
    </recommendedName>
</protein>
<feature type="domain" description="GGDEF" evidence="5">
    <location>
        <begin position="261"/>
        <end position="411"/>
    </location>
</feature>
<organism evidence="6 7">
    <name type="scientific">Vibrio tapetis subsp. tapetis</name>
    <dbReference type="NCBI Taxonomy" id="1671868"/>
    <lineage>
        <taxon>Bacteria</taxon>
        <taxon>Pseudomonadati</taxon>
        <taxon>Pseudomonadota</taxon>
        <taxon>Gammaproteobacteria</taxon>
        <taxon>Vibrionales</taxon>
        <taxon>Vibrionaceae</taxon>
        <taxon>Vibrio</taxon>
    </lineage>
</organism>
<feature type="transmembrane region" description="Helical" evidence="4">
    <location>
        <begin position="62"/>
        <end position="78"/>
    </location>
</feature>
<dbReference type="Gene3D" id="3.30.70.270">
    <property type="match status" value="1"/>
</dbReference>
<feature type="transmembrane region" description="Helical" evidence="4">
    <location>
        <begin position="165"/>
        <end position="185"/>
    </location>
</feature>
<gene>
    <name evidence="6" type="ORF">VTAP4600_B1721</name>
</gene>
<dbReference type="EMBL" id="LT960612">
    <property type="protein sequence ID" value="SON53332.1"/>
    <property type="molecule type" value="Genomic_DNA"/>
</dbReference>
<keyword evidence="4" id="KW-0472">Membrane</keyword>
<dbReference type="InterPro" id="IPR043128">
    <property type="entry name" value="Rev_trsase/Diguanyl_cyclase"/>
</dbReference>
<proteinExistence type="predicted"/>
<dbReference type="GO" id="GO:0005886">
    <property type="term" value="C:plasma membrane"/>
    <property type="evidence" value="ECO:0007669"/>
    <property type="project" value="TreeGrafter"/>
</dbReference>
<dbReference type="CDD" id="cd01949">
    <property type="entry name" value="GGDEF"/>
    <property type="match status" value="1"/>
</dbReference>
<dbReference type="KEGG" id="vta:B1721"/>
<name>A0A2N8ZN64_9VIBR</name>
<keyword evidence="7" id="KW-1185">Reference proteome</keyword>
<dbReference type="GO" id="GO:0052621">
    <property type="term" value="F:diguanylate cyclase activity"/>
    <property type="evidence" value="ECO:0007669"/>
    <property type="project" value="UniProtKB-EC"/>
</dbReference>